<keyword evidence="1" id="KW-0732">Signal</keyword>
<feature type="signal peptide" evidence="1">
    <location>
        <begin position="1"/>
        <end position="18"/>
    </location>
</feature>
<dbReference type="EMBL" id="BMJQ01000042">
    <property type="protein sequence ID" value="GGF51650.1"/>
    <property type="molecule type" value="Genomic_DNA"/>
</dbReference>
<keyword evidence="3" id="KW-1185">Reference proteome</keyword>
<reference evidence="2" key="2">
    <citation type="submission" date="2020-09" db="EMBL/GenBank/DDBJ databases">
        <authorList>
            <person name="Sun Q."/>
            <person name="Zhou Y."/>
        </authorList>
    </citation>
    <scope>NUCLEOTIDE SEQUENCE</scope>
    <source>
        <strain evidence="2">CGMCC 1.15725</strain>
    </source>
</reference>
<accession>A0A8J3E777</accession>
<evidence type="ECO:0000256" key="1">
    <source>
        <dbReference type="SAM" id="SignalP"/>
    </source>
</evidence>
<comment type="caution">
    <text evidence="2">The sequence shown here is derived from an EMBL/GenBank/DDBJ whole genome shotgun (WGS) entry which is preliminary data.</text>
</comment>
<evidence type="ECO:0008006" key="4">
    <source>
        <dbReference type="Google" id="ProtNLM"/>
    </source>
</evidence>
<sequence>MKRKFVYISFLLPLAILMGCTSTVIKSARSTNYDKVEKSLFIAASLMDDSFGITGGERKKAFAALFRNDLQACGIDSRVEFVENTALHLEIDKKIKEFEPNAALYVQWEHVGLSGRIFHADLIDQKSNVNVWNSNIDIAEGLELDTASALVKSLINQMTADKVLPAGCALSTA</sequence>
<dbReference type="PROSITE" id="PS51257">
    <property type="entry name" value="PROKAR_LIPOPROTEIN"/>
    <property type="match status" value="1"/>
</dbReference>
<dbReference type="AlphaFoldDB" id="A0A8J3E777"/>
<protein>
    <recommendedName>
        <fullName evidence="4">Lipoprotein</fullName>
    </recommendedName>
</protein>
<dbReference type="RefSeq" id="WP_189052643.1">
    <property type="nucleotide sequence ID" value="NZ_BMJQ01000042.1"/>
</dbReference>
<proteinExistence type="predicted"/>
<organism evidence="2 3">
    <name type="scientific">Aliidongia dinghuensis</name>
    <dbReference type="NCBI Taxonomy" id="1867774"/>
    <lineage>
        <taxon>Bacteria</taxon>
        <taxon>Pseudomonadati</taxon>
        <taxon>Pseudomonadota</taxon>
        <taxon>Alphaproteobacteria</taxon>
        <taxon>Rhodospirillales</taxon>
        <taxon>Dongiaceae</taxon>
        <taxon>Aliidongia</taxon>
    </lineage>
</organism>
<evidence type="ECO:0000313" key="2">
    <source>
        <dbReference type="EMBL" id="GGF51650.1"/>
    </source>
</evidence>
<gene>
    <name evidence="2" type="ORF">GCM10011611_67670</name>
</gene>
<evidence type="ECO:0000313" key="3">
    <source>
        <dbReference type="Proteomes" id="UP000646365"/>
    </source>
</evidence>
<name>A0A8J3E777_9PROT</name>
<feature type="chain" id="PRO_5035278309" description="Lipoprotein" evidence="1">
    <location>
        <begin position="19"/>
        <end position="173"/>
    </location>
</feature>
<dbReference type="Proteomes" id="UP000646365">
    <property type="component" value="Unassembled WGS sequence"/>
</dbReference>
<reference evidence="2" key="1">
    <citation type="journal article" date="2014" name="Int. J. Syst. Evol. Microbiol.">
        <title>Complete genome sequence of Corynebacterium casei LMG S-19264T (=DSM 44701T), isolated from a smear-ripened cheese.</title>
        <authorList>
            <consortium name="US DOE Joint Genome Institute (JGI-PGF)"/>
            <person name="Walter F."/>
            <person name="Albersmeier A."/>
            <person name="Kalinowski J."/>
            <person name="Ruckert C."/>
        </authorList>
    </citation>
    <scope>NUCLEOTIDE SEQUENCE</scope>
    <source>
        <strain evidence="2">CGMCC 1.15725</strain>
    </source>
</reference>